<dbReference type="Proteomes" id="UP000594688">
    <property type="component" value="Chromosome"/>
</dbReference>
<protein>
    <recommendedName>
        <fullName evidence="3">Glycosyl transferase family 28 C-terminal domain-containing protein</fullName>
    </recommendedName>
</protein>
<dbReference type="Gene3D" id="3.40.50.11190">
    <property type="match status" value="1"/>
</dbReference>
<organism evidence="1 2">
    <name type="scientific">Candidatus Nitronauta litoralis</name>
    <dbReference type="NCBI Taxonomy" id="2705533"/>
    <lineage>
        <taxon>Bacteria</taxon>
        <taxon>Pseudomonadati</taxon>
        <taxon>Nitrospinota/Tectimicrobiota group</taxon>
        <taxon>Nitrospinota</taxon>
        <taxon>Nitrospinia</taxon>
        <taxon>Nitrospinales</taxon>
        <taxon>Nitrospinaceae</taxon>
        <taxon>Candidatus Nitronauta</taxon>
    </lineage>
</organism>
<evidence type="ECO:0000313" key="2">
    <source>
        <dbReference type="Proteomes" id="UP000594688"/>
    </source>
</evidence>
<dbReference type="EMBL" id="CP048685">
    <property type="protein sequence ID" value="QPJ62647.1"/>
    <property type="molecule type" value="Genomic_DNA"/>
</dbReference>
<dbReference type="AlphaFoldDB" id="A0A7T0BY74"/>
<sequence length="326" mass="35424">MKAVIRVKVSHQAGFGHWVRQCHLAKALAKSGYNVTLFPDDYERLGPPPDGLVMAPVKSQNEFLELLPSSINLAILDIHETIPELISQIRTSAKYVVGFEDLGSGRNHLDCLIDSNLPPQFCREIAEQVKTLFGWNYSLLAPEYETVSKEPRDFSNGIQSLLITMGGTDPNKLTSRVVAPLLESFPELKITVVSGPGFIADENFSKLLKSPRVKNQAQPNSLAPLFLQHDAVICSGGVTLHEALASGTPAFVVPQVAHQEVLAKGLEEEGATRLAGQPGKVNHDTLIQALQTTPANLDSMSTAGRKLIDGCGLKRIVEFLSKLTSK</sequence>
<evidence type="ECO:0008006" key="3">
    <source>
        <dbReference type="Google" id="ProtNLM"/>
    </source>
</evidence>
<dbReference type="KEGG" id="nli:G3M70_12490"/>
<accession>A0A7T0BY74</accession>
<evidence type="ECO:0000313" key="1">
    <source>
        <dbReference type="EMBL" id="QPJ62647.1"/>
    </source>
</evidence>
<dbReference type="SUPFAM" id="SSF53756">
    <property type="entry name" value="UDP-Glycosyltransferase/glycogen phosphorylase"/>
    <property type="match status" value="1"/>
</dbReference>
<name>A0A7T0BY74_9BACT</name>
<proteinExistence type="predicted"/>
<reference evidence="1 2" key="1">
    <citation type="submission" date="2020-02" db="EMBL/GenBank/DDBJ databases">
        <title>Genomic and physiological characterization of two novel Nitrospinaceae genera.</title>
        <authorList>
            <person name="Mueller A.J."/>
            <person name="Jung M.-Y."/>
            <person name="Strachan C.R."/>
            <person name="Herbold C.W."/>
            <person name="Kirkegaard R.H."/>
            <person name="Daims H."/>
        </authorList>
    </citation>
    <scope>NUCLEOTIDE SEQUENCE [LARGE SCALE GENOMIC DNA]</scope>
    <source>
        <strain evidence="1">EB</strain>
    </source>
</reference>
<gene>
    <name evidence="1" type="ORF">G3M70_12490</name>
</gene>
<dbReference type="Gene3D" id="3.40.50.2000">
    <property type="entry name" value="Glycogen Phosphorylase B"/>
    <property type="match status" value="1"/>
</dbReference>